<evidence type="ECO:0000256" key="4">
    <source>
        <dbReference type="ARBA" id="ARBA00022989"/>
    </source>
</evidence>
<feature type="region of interest" description="Disordered" evidence="8">
    <location>
        <begin position="140"/>
        <end position="183"/>
    </location>
</feature>
<organism evidence="9 10">
    <name type="scientific">Marchantia polymorpha subsp. ruderalis</name>
    <dbReference type="NCBI Taxonomy" id="1480154"/>
    <lineage>
        <taxon>Eukaryota</taxon>
        <taxon>Viridiplantae</taxon>
        <taxon>Streptophyta</taxon>
        <taxon>Embryophyta</taxon>
        <taxon>Marchantiophyta</taxon>
        <taxon>Marchantiopsida</taxon>
        <taxon>Marchantiidae</taxon>
        <taxon>Marchantiales</taxon>
        <taxon>Marchantiaceae</taxon>
        <taxon>Marchantia</taxon>
    </lineage>
</organism>
<dbReference type="SUPFAM" id="SSF144083">
    <property type="entry name" value="Magnesium transport protein CorA, transmembrane region"/>
    <property type="match status" value="1"/>
</dbReference>
<evidence type="ECO:0000313" key="9">
    <source>
        <dbReference type="EMBL" id="OAE29104.1"/>
    </source>
</evidence>
<keyword evidence="6" id="KW-0406">Ion transport</keyword>
<reference evidence="9" key="1">
    <citation type="submission" date="2016-03" db="EMBL/GenBank/DDBJ databases">
        <title>Mechanisms controlling the formation of the plant cell surface in tip-growing cells are functionally conserved among land plants.</title>
        <authorList>
            <person name="Honkanen S."/>
            <person name="Jones V.A."/>
            <person name="Morieri G."/>
            <person name="Champion C."/>
            <person name="Hetherington A.J."/>
            <person name="Kelly S."/>
            <person name="Saint-Marcoux D."/>
            <person name="Proust H."/>
            <person name="Prescott H."/>
            <person name="Dolan L."/>
        </authorList>
    </citation>
    <scope>NUCLEOTIDE SEQUENCE [LARGE SCALE GENOMIC DNA]</scope>
    <source>
        <tissue evidence="9">Whole gametophyte</tissue>
    </source>
</reference>
<evidence type="ECO:0000313" key="10">
    <source>
        <dbReference type="Proteomes" id="UP000077202"/>
    </source>
</evidence>
<evidence type="ECO:0000256" key="7">
    <source>
        <dbReference type="SAM" id="Coils"/>
    </source>
</evidence>
<keyword evidence="7" id="KW-0175">Coiled coil</keyword>
<evidence type="ECO:0000256" key="1">
    <source>
        <dbReference type="ARBA" id="ARBA00004141"/>
    </source>
</evidence>
<keyword evidence="4 6" id="KW-1133">Transmembrane helix</keyword>
<feature type="coiled-coil region" evidence="7">
    <location>
        <begin position="276"/>
        <end position="303"/>
    </location>
</feature>
<feature type="transmembrane region" description="Helical" evidence="6">
    <location>
        <begin position="412"/>
        <end position="433"/>
    </location>
</feature>
<accession>A0A176W7X8</accession>
<sequence>MPKTIMPLVLPDQNLEKKKAASRSWLLLDANGDSMMLEVDKYAIMHRVGIHARDLRILDPLLSYPSTILGRERAIVLNLEVILSVLHGIASLDFPALTFPYHILGSHIKAIITAEEVLLRNPHDEFVIPIVEELCRRLPPKSGRKHMNASALAGYDETSERENKDGSSWDPHNENPDSGADGKDFQLEGKSQLCFGKLSLSANTTANRICQCSSGLTIAHGFIFVSVPPFEFRALEVALEAICSFLDARTTELETNAYPALDELTKKISSRNLDRVRKLKSGMTRLTARIQKVRDELEQLLDDDEDMADLFLTRKMVGSGSPTAPSVVPSWVPASPTIGSRISRASRASTVTSYGHGSDDVEELEMLLEAYFMQIDGTLNKVTTLREYIDDTEDYINIQLDNHRNRLIQLELILSSATVVMAIYSLVAAIFGMNLPYKWNEGYGYIFKWVVILGGVGCLTVFLMVLGYARYKRLIGT</sequence>
<comment type="caution">
    <text evidence="9">The sequence shown here is derived from an EMBL/GenBank/DDBJ whole genome shotgun (WGS) entry which is preliminary data.</text>
</comment>
<gene>
    <name evidence="9" type="ORF">AXG93_3241s1010</name>
</gene>
<dbReference type="InterPro" id="IPR045863">
    <property type="entry name" value="CorA_TM1_TM2"/>
</dbReference>
<dbReference type="EMBL" id="LVLJ01001521">
    <property type="protein sequence ID" value="OAE29104.1"/>
    <property type="molecule type" value="Genomic_DNA"/>
</dbReference>
<dbReference type="GO" id="GO:0015095">
    <property type="term" value="F:magnesium ion transmembrane transporter activity"/>
    <property type="evidence" value="ECO:0007669"/>
    <property type="project" value="TreeGrafter"/>
</dbReference>
<keyword evidence="5 6" id="KW-0472">Membrane</keyword>
<keyword evidence="10" id="KW-1185">Reference proteome</keyword>
<evidence type="ECO:0000256" key="5">
    <source>
        <dbReference type="ARBA" id="ARBA00023136"/>
    </source>
</evidence>
<dbReference type="Gene3D" id="1.20.58.340">
    <property type="entry name" value="Magnesium transport protein CorA, transmembrane region"/>
    <property type="match status" value="1"/>
</dbReference>
<evidence type="ECO:0000256" key="8">
    <source>
        <dbReference type="SAM" id="MobiDB-lite"/>
    </source>
</evidence>
<comment type="similarity">
    <text evidence="2 6">Belongs to the CorA metal ion transporter (MIT) (TC 1.A.35.5) family.</text>
</comment>
<dbReference type="Proteomes" id="UP000077202">
    <property type="component" value="Unassembled WGS sequence"/>
</dbReference>
<proteinExistence type="inferred from homology"/>
<dbReference type="CDD" id="cd12823">
    <property type="entry name" value="Mrs2_Mfm1p-like"/>
    <property type="match status" value="1"/>
</dbReference>
<comment type="subcellular location">
    <subcellularLocation>
        <location evidence="1 6">Membrane</location>
        <topology evidence="1 6">Multi-pass membrane protein</topology>
    </subcellularLocation>
</comment>
<comment type="function">
    <text evidence="6">Magnesium transporter that may mediate the influx of magnesium.</text>
</comment>
<dbReference type="PANTHER" id="PTHR13890">
    <property type="entry name" value="RNA SPLICING PROTEIN MRS2, MITOCHONDRIAL"/>
    <property type="match status" value="1"/>
</dbReference>
<dbReference type="GO" id="GO:0016020">
    <property type="term" value="C:membrane"/>
    <property type="evidence" value="ECO:0007669"/>
    <property type="project" value="UniProtKB-SubCell"/>
</dbReference>
<evidence type="ECO:0000256" key="3">
    <source>
        <dbReference type="ARBA" id="ARBA00022692"/>
    </source>
</evidence>
<dbReference type="Pfam" id="PF22099">
    <property type="entry name" value="MRS2-like"/>
    <property type="match status" value="2"/>
</dbReference>
<dbReference type="FunFam" id="1.20.58.340:FF:000024">
    <property type="entry name" value="Magnesium transporter MRS2-5"/>
    <property type="match status" value="1"/>
</dbReference>
<feature type="compositionally biased region" description="Basic and acidic residues" evidence="8">
    <location>
        <begin position="158"/>
        <end position="183"/>
    </location>
</feature>
<name>A0A176W7X8_MARPO</name>
<evidence type="ECO:0000256" key="6">
    <source>
        <dbReference type="RuleBase" id="RU366041"/>
    </source>
</evidence>
<dbReference type="InterPro" id="IPR039204">
    <property type="entry name" value="MRS2-like"/>
</dbReference>
<dbReference type="PANTHER" id="PTHR13890:SF31">
    <property type="entry name" value="MAGNESIUM TRANSPORTER MRS2-2-RELATED"/>
    <property type="match status" value="1"/>
</dbReference>
<protein>
    <recommendedName>
        <fullName evidence="6">Magnesium transporter</fullName>
    </recommendedName>
</protein>
<dbReference type="Gene3D" id="2.40.128.330">
    <property type="match status" value="1"/>
</dbReference>
<feature type="transmembrane region" description="Helical" evidence="6">
    <location>
        <begin position="445"/>
        <end position="469"/>
    </location>
</feature>
<dbReference type="AlphaFoldDB" id="A0A176W7X8"/>
<keyword evidence="6" id="KW-0813">Transport</keyword>
<keyword evidence="3 6" id="KW-0812">Transmembrane</keyword>
<evidence type="ECO:0000256" key="2">
    <source>
        <dbReference type="ARBA" id="ARBA00007535"/>
    </source>
</evidence>
<keyword evidence="6" id="KW-0460">Magnesium</keyword>